<dbReference type="SUPFAM" id="SSF82895">
    <property type="entry name" value="TSP-1 type 1 repeat"/>
    <property type="match status" value="3"/>
</dbReference>
<keyword evidence="3" id="KW-0272">Extracellular matrix</keyword>
<proteinExistence type="predicted"/>
<dbReference type="InterPro" id="IPR002870">
    <property type="entry name" value="Peptidase_M12B_N"/>
</dbReference>
<dbReference type="PROSITE" id="PS50215">
    <property type="entry name" value="ADAM_MEPRO"/>
    <property type="match status" value="1"/>
</dbReference>
<dbReference type="KEGG" id="acs:100557571"/>
<feature type="binding site" evidence="19 21">
    <location>
        <position position="346"/>
    </location>
    <ligand>
        <name>Zn(2+)</name>
        <dbReference type="ChEBI" id="CHEBI:29105"/>
        <note>catalytic</note>
    </ligand>
</feature>
<feature type="chain" id="PRO_5032889680" description="A disintegrin and metalloproteinase with thrombospondin motifs 1" evidence="22">
    <location>
        <begin position="36"/>
        <end position="931"/>
    </location>
</feature>
<evidence type="ECO:0000256" key="2">
    <source>
        <dbReference type="ARBA" id="ARBA00022525"/>
    </source>
</evidence>
<dbReference type="InterPro" id="IPR013277">
    <property type="entry name" value="Pept_M12B_ADAM-TS8"/>
</dbReference>
<evidence type="ECO:0000256" key="8">
    <source>
        <dbReference type="ARBA" id="ARBA00022729"/>
    </source>
</evidence>
<evidence type="ECO:0000256" key="15">
    <source>
        <dbReference type="ARBA" id="ARBA00023157"/>
    </source>
</evidence>
<keyword evidence="9" id="KW-0677">Repeat</keyword>
<evidence type="ECO:0000256" key="20">
    <source>
        <dbReference type="PIRSR" id="PIRSR613273-3"/>
    </source>
</evidence>
<feature type="disulfide bond" evidence="20">
    <location>
        <begin position="484"/>
        <end position="495"/>
    </location>
</feature>
<feature type="disulfide bond" evidence="20">
    <location>
        <begin position="362"/>
        <end position="391"/>
    </location>
</feature>
<accession>H9GPK1</accession>
<feature type="binding site" evidence="19 21">
    <location>
        <position position="356"/>
    </location>
    <ligand>
        <name>Zn(2+)</name>
        <dbReference type="ChEBI" id="CHEBI:29105"/>
        <note>catalytic</note>
    </ligand>
</feature>
<keyword evidence="4" id="KW-0645">Protease</keyword>
<dbReference type="GO" id="GO:0030198">
    <property type="term" value="P:extracellular matrix organization"/>
    <property type="evidence" value="ECO:0000318"/>
    <property type="project" value="GO_Central"/>
</dbReference>
<evidence type="ECO:0000256" key="3">
    <source>
        <dbReference type="ARBA" id="ARBA00022530"/>
    </source>
</evidence>
<evidence type="ECO:0000256" key="5">
    <source>
        <dbReference type="ARBA" id="ARBA00022674"/>
    </source>
</evidence>
<dbReference type="GO" id="GO:0031012">
    <property type="term" value="C:extracellular matrix"/>
    <property type="evidence" value="ECO:0000318"/>
    <property type="project" value="GO_Central"/>
</dbReference>
<feature type="domain" description="Peptidase M12B" evidence="23">
    <location>
        <begin position="203"/>
        <end position="412"/>
    </location>
</feature>
<dbReference type="CDD" id="cd04273">
    <property type="entry name" value="ZnMc_ADAMTS_like"/>
    <property type="match status" value="1"/>
</dbReference>
<keyword evidence="6" id="KW-0165">Cleavage on pair of basic residues</keyword>
<dbReference type="FunFam" id="3.40.390.10:FF:000001">
    <property type="entry name" value="A disintegrin and metalloproteinase with thrombospondin motifs 1"/>
    <property type="match status" value="1"/>
</dbReference>
<dbReference type="FunFam" id="2.60.120.830:FF:000001">
    <property type="entry name" value="A disintegrin and metalloproteinase with thrombospondin motifs 1"/>
    <property type="match status" value="1"/>
</dbReference>
<dbReference type="InterPro" id="IPR010294">
    <property type="entry name" value="ADAMTS_spacer1"/>
</dbReference>
<feature type="signal peptide" evidence="22">
    <location>
        <begin position="1"/>
        <end position="35"/>
    </location>
</feature>
<dbReference type="Bgee" id="ENSACAG00000017709">
    <property type="expression patterns" value="Expressed in lung and 4 other cell types or tissues"/>
</dbReference>
<dbReference type="Gene3D" id="3.40.1620.60">
    <property type="match status" value="1"/>
</dbReference>
<dbReference type="InterPro" id="IPR006586">
    <property type="entry name" value="ADAM_Cys-rich"/>
</dbReference>
<evidence type="ECO:0000256" key="1">
    <source>
        <dbReference type="ARBA" id="ARBA00004498"/>
    </source>
</evidence>
<evidence type="ECO:0000256" key="4">
    <source>
        <dbReference type="ARBA" id="ARBA00022670"/>
    </source>
</evidence>
<evidence type="ECO:0000256" key="17">
    <source>
        <dbReference type="ARBA" id="ARBA00072810"/>
    </source>
</evidence>
<feature type="binding site" evidence="19">
    <location>
        <position position="289"/>
    </location>
    <ligand>
        <name>Ca(2+)</name>
        <dbReference type="ChEBI" id="CHEBI:29108"/>
        <label>2</label>
    </ligand>
</feature>
<feature type="active site" evidence="18 21">
    <location>
        <position position="347"/>
    </location>
</feature>
<keyword evidence="16" id="KW-0325">Glycoprotein</keyword>
<dbReference type="AlphaFoldDB" id="H9GPK1"/>
<dbReference type="GO" id="GO:0004222">
    <property type="term" value="F:metalloendopeptidase activity"/>
    <property type="evidence" value="ECO:0000318"/>
    <property type="project" value="GO_Central"/>
</dbReference>
<dbReference type="Gene3D" id="3.40.390.10">
    <property type="entry name" value="Collagenase (Catalytic Domain)"/>
    <property type="match status" value="1"/>
</dbReference>
<keyword evidence="10" id="KW-0378">Hydrolase</keyword>
<dbReference type="Pfam" id="PF05986">
    <property type="entry name" value="ADAMTS_spacer1"/>
    <property type="match status" value="1"/>
</dbReference>
<feature type="binding site" evidence="19">
    <location>
        <position position="206"/>
    </location>
    <ligand>
        <name>Ca(2+)</name>
        <dbReference type="ChEBI" id="CHEBI:29108"/>
        <label>1</label>
    </ligand>
</feature>
<evidence type="ECO:0000256" key="22">
    <source>
        <dbReference type="SAM" id="SignalP"/>
    </source>
</evidence>
<dbReference type="MEROPS" id="M12.226"/>
<dbReference type="eggNOG" id="KOG3538">
    <property type="taxonomic scope" value="Eukaryota"/>
</dbReference>
<evidence type="ECO:0000256" key="19">
    <source>
        <dbReference type="PIRSR" id="PIRSR613273-2"/>
    </source>
</evidence>
<feature type="disulfide bond" evidence="20">
    <location>
        <begin position="455"/>
        <end position="490"/>
    </location>
</feature>
<dbReference type="InterPro" id="IPR036383">
    <property type="entry name" value="TSP1_rpt_sf"/>
</dbReference>
<feature type="disulfide bond" evidence="20">
    <location>
        <begin position="520"/>
        <end position="557"/>
    </location>
</feature>
<feature type="binding site" evidence="19 21">
    <location>
        <position position="350"/>
    </location>
    <ligand>
        <name>Zn(2+)</name>
        <dbReference type="ChEBI" id="CHEBI:29105"/>
        <note>catalytic</note>
    </ligand>
</feature>
<dbReference type="InterPro" id="IPR024079">
    <property type="entry name" value="MetalloPept_cat_dom_sf"/>
</dbReference>
<evidence type="ECO:0000256" key="9">
    <source>
        <dbReference type="ARBA" id="ARBA00022737"/>
    </source>
</evidence>
<keyword evidence="11 19" id="KW-0862">Zinc</keyword>
<dbReference type="Gene3D" id="2.20.100.10">
    <property type="entry name" value="Thrombospondin type-1 (TSP1) repeat"/>
    <property type="match status" value="3"/>
</dbReference>
<feature type="disulfide bond" evidence="20">
    <location>
        <begin position="278"/>
        <end position="330"/>
    </location>
</feature>
<dbReference type="Gene3D" id="2.60.120.830">
    <property type="match status" value="1"/>
</dbReference>
<dbReference type="Pfam" id="PF17771">
    <property type="entry name" value="ADAMTS_CR_2"/>
    <property type="match status" value="1"/>
</dbReference>
<dbReference type="PRINTS" id="PR01861">
    <property type="entry name" value="ADAMTS8"/>
</dbReference>
<dbReference type="InterPro" id="IPR041645">
    <property type="entry name" value="ADAMTS_CR_2"/>
</dbReference>
<organism evidence="24 25">
    <name type="scientific">Anolis carolinensis</name>
    <name type="common">Green anole</name>
    <name type="synonym">American chameleon</name>
    <dbReference type="NCBI Taxonomy" id="28377"/>
    <lineage>
        <taxon>Eukaryota</taxon>
        <taxon>Metazoa</taxon>
        <taxon>Chordata</taxon>
        <taxon>Craniata</taxon>
        <taxon>Vertebrata</taxon>
        <taxon>Euteleostomi</taxon>
        <taxon>Lepidosauria</taxon>
        <taxon>Squamata</taxon>
        <taxon>Bifurcata</taxon>
        <taxon>Unidentata</taxon>
        <taxon>Episquamata</taxon>
        <taxon>Toxicofera</taxon>
        <taxon>Iguania</taxon>
        <taxon>Dactyloidae</taxon>
        <taxon>Anolis</taxon>
    </lineage>
</organism>
<keyword evidence="13" id="KW-0482">Metalloprotease</keyword>
<dbReference type="PROSITE" id="PS50092">
    <property type="entry name" value="TSP1"/>
    <property type="match status" value="3"/>
</dbReference>
<keyword evidence="15 20" id="KW-1015">Disulfide bond</keyword>
<keyword evidence="7 19" id="KW-0479">Metal-binding</keyword>
<evidence type="ECO:0000256" key="13">
    <source>
        <dbReference type="ARBA" id="ARBA00023049"/>
    </source>
</evidence>
<feature type="disulfide bond" evidence="20">
    <location>
        <begin position="446"/>
        <end position="469"/>
    </location>
</feature>
<dbReference type="InterPro" id="IPR050439">
    <property type="entry name" value="ADAMTS_ADAMTS-like"/>
</dbReference>
<dbReference type="InterPro" id="IPR001590">
    <property type="entry name" value="Peptidase_M12B"/>
</dbReference>
<evidence type="ECO:0000256" key="21">
    <source>
        <dbReference type="PROSITE-ProRule" id="PRU00276"/>
    </source>
</evidence>
<dbReference type="STRING" id="28377.ENSACAP00000017444"/>
<feature type="binding site" evidence="19">
    <location>
        <position position="407"/>
    </location>
    <ligand>
        <name>Ca(2+)</name>
        <dbReference type="ChEBI" id="CHEBI:29108"/>
        <label>1</label>
    </ligand>
</feature>
<dbReference type="HOGENOM" id="CLU_000660_3_0_1"/>
<dbReference type="Proteomes" id="UP000001646">
    <property type="component" value="Unplaced"/>
</dbReference>
<gene>
    <name evidence="24" type="primary">ADAMTS8</name>
</gene>
<feature type="disulfide bond" evidence="20">
    <location>
        <begin position="307"/>
        <end position="312"/>
    </location>
</feature>
<feature type="disulfide bond" evidence="20">
    <location>
        <begin position="535"/>
        <end position="547"/>
    </location>
</feature>
<comment type="cofactor">
    <cofactor evidence="19">
        <name>Zn(2+)</name>
        <dbReference type="ChEBI" id="CHEBI:29105"/>
    </cofactor>
    <text evidence="19">Binds 1 zinc ion per subunit.</text>
</comment>
<comment type="caution">
    <text evidence="21">Lacks conserved residue(s) required for the propagation of feature annotation.</text>
</comment>
<feature type="disulfide bond" evidence="20">
    <location>
        <begin position="524"/>
        <end position="562"/>
    </location>
</feature>
<feature type="binding site" evidence="19">
    <location>
        <position position="296"/>
    </location>
    <ligand>
        <name>Ca(2+)</name>
        <dbReference type="ChEBI" id="CHEBI:29108"/>
        <label>1</label>
    </ligand>
</feature>
<evidence type="ECO:0000256" key="11">
    <source>
        <dbReference type="ARBA" id="ARBA00022833"/>
    </source>
</evidence>
<keyword evidence="14" id="KW-0865">Zymogen</keyword>
<dbReference type="InParanoid" id="H9GPK1"/>
<dbReference type="Pfam" id="PF19030">
    <property type="entry name" value="TSP1_ADAMTS"/>
    <property type="match status" value="2"/>
</dbReference>
<dbReference type="Pfam" id="PF19236">
    <property type="entry name" value="ADAMTS_CR_3"/>
    <property type="match status" value="1"/>
</dbReference>
<reference evidence="24" key="3">
    <citation type="submission" date="2025-09" db="UniProtKB">
        <authorList>
            <consortium name="Ensembl"/>
        </authorList>
    </citation>
    <scope>IDENTIFICATION</scope>
</reference>
<dbReference type="GO" id="GO:0008270">
    <property type="term" value="F:zinc ion binding"/>
    <property type="evidence" value="ECO:0007669"/>
    <property type="project" value="InterPro"/>
</dbReference>
<reference evidence="24" key="2">
    <citation type="submission" date="2025-08" db="UniProtKB">
        <authorList>
            <consortium name="Ensembl"/>
        </authorList>
    </citation>
    <scope>IDENTIFICATION</scope>
</reference>
<dbReference type="SMART" id="SM00209">
    <property type="entry name" value="TSP1"/>
    <property type="match status" value="3"/>
</dbReference>
<feature type="disulfide bond" evidence="20">
    <location>
        <begin position="324"/>
        <end position="407"/>
    </location>
</feature>
<sequence length="931" mass="102730">MPAFPPRPPSSTGRLAPAPGSPWVLFWMLLPHALALSIPTGDSQEVVPVWMGSREGQVCFSLAAFGREFVLHLEPDASFLAPGLKIQHIGRKEPTAEFLPEEEEEEDARLQRRCFYSGTVNSQPDSLVAVSLCQGIHGSFLVDGEKYVIQPQGQGSGELLLQVHQLQKQGWAKEVPEDIPEEAAQAEPSSSNSRAKRFTSQARYVETLLVADTSMLRFYGEDLTNHILTLMSVAAQIYKHPSLKNSINLVVVKVLLVEDEKAGPEVSDNGGLMLRNFCNWQQQFNPPSDRHSEHYDTAILLTRQDFCGHQSCSTLGVAETGTMCDPNKSCSVIEDEGLQAAYTLAHELGHVLSMPHDDSKTCERLFGSLGRHHMMAPLFIHLNKTLPWSPCSAMYITEFLDGGHGDCLLDEPAEPIAFPTDLPGQVALYNLDRQCQQIFGKEFQHCPNASQEDICSQLWCKLDAGERLCHTKNGSLPWADGTPCGAGKMCLDGHCVAQDAVIPKPPVDGNWGPWSSWGPCSRTCGGGVHFSYRACDNPVPKNGGKYCEGQRVQYQSCNTEECPPNDKSFREQQCEKYNRYNYTDMNGNLLEWAPKYAGVSPRDRCKLVCQAKKGNEFKVFETKVIDGTVCAPDTLSVCVHGQCIKAGCDHIIGSLKKLDKCGVCGGNGSSCRKITGSLNRSKFGYNDIVTIPVGATNIDIKQHSRRGVRHDGNYLALRTLDGKYLLNGNLTVSAMEQDIFMKGTVLRYSGSLTTLERLQSYQRLPESITVQVLSVSSEMFLPKVFPSPKVRYTFFIPKDTYFSKQKSKEKSLANVIKPMLTSQWVLGDWSECSKSCGSGWQRRTVECLDVDGQSSLTCDKGLKPEDIKPCSDLPCPIWQMGPWSPCSQTCGEGVRTRSALCTDYVGKPIASEKCSSPRPPPATSPCMLQEC</sequence>
<dbReference type="Pfam" id="PF00090">
    <property type="entry name" value="TSP_1"/>
    <property type="match status" value="1"/>
</dbReference>
<feature type="binding site" evidence="19">
    <location>
        <position position="410"/>
    </location>
    <ligand>
        <name>Ca(2+)</name>
        <dbReference type="ChEBI" id="CHEBI:29108"/>
        <label>2</label>
    </ligand>
</feature>
<dbReference type="PRINTS" id="PR01857">
    <property type="entry name" value="ADAMTSFAMILY"/>
</dbReference>
<keyword evidence="2" id="KW-0964">Secreted</keyword>
<evidence type="ECO:0000256" key="7">
    <source>
        <dbReference type="ARBA" id="ARBA00022723"/>
    </source>
</evidence>
<reference evidence="24" key="1">
    <citation type="submission" date="2009-12" db="EMBL/GenBank/DDBJ databases">
        <title>The Genome Sequence of Anolis carolinensis (Green Anole Lizard).</title>
        <authorList>
            <consortium name="The Genome Sequencing Platform"/>
            <person name="Di Palma F."/>
            <person name="Alfoldi J."/>
            <person name="Heiman D."/>
            <person name="Young S."/>
            <person name="Grabherr M."/>
            <person name="Johnson J."/>
            <person name="Lander E.S."/>
            <person name="Lindblad-Toh K."/>
        </authorList>
    </citation>
    <scope>NUCLEOTIDE SEQUENCE [LARGE SCALE GENOMIC DNA]</scope>
    <source>
        <strain evidence="24">JBL SC #1</strain>
    </source>
</reference>
<dbReference type="OrthoDB" id="412680at2759"/>
<dbReference type="SMART" id="SM00608">
    <property type="entry name" value="ACR"/>
    <property type="match status" value="1"/>
</dbReference>
<evidence type="ECO:0000259" key="23">
    <source>
        <dbReference type="PROSITE" id="PS50215"/>
    </source>
</evidence>
<protein>
    <recommendedName>
        <fullName evidence="17">A disintegrin and metalloproteinase with thrombospondin motifs 1</fullName>
    </recommendedName>
</protein>
<evidence type="ECO:0000313" key="25">
    <source>
        <dbReference type="Proteomes" id="UP000001646"/>
    </source>
</evidence>
<feature type="binding site" evidence="19">
    <location>
        <position position="289"/>
    </location>
    <ligand>
        <name>Ca(2+)</name>
        <dbReference type="ChEBI" id="CHEBI:29108"/>
        <label>1</label>
    </ligand>
</feature>
<dbReference type="SUPFAM" id="SSF55486">
    <property type="entry name" value="Metalloproteases ('zincins'), catalytic domain"/>
    <property type="match status" value="1"/>
</dbReference>
<dbReference type="GO" id="GO:0008201">
    <property type="term" value="F:heparin binding"/>
    <property type="evidence" value="ECO:0007669"/>
    <property type="project" value="UniProtKB-KW"/>
</dbReference>
<keyword evidence="12 19" id="KW-0106">Calcium</keyword>
<dbReference type="GO" id="GO:0006508">
    <property type="term" value="P:proteolysis"/>
    <property type="evidence" value="ECO:0000318"/>
    <property type="project" value="GO_Central"/>
</dbReference>
<evidence type="ECO:0000313" key="24">
    <source>
        <dbReference type="Ensembl" id="ENSACAP00000017444.4"/>
    </source>
</evidence>
<dbReference type="InterPro" id="IPR000884">
    <property type="entry name" value="TSP1_rpt"/>
</dbReference>
<dbReference type="GeneTree" id="ENSGT00940000159642"/>
<evidence type="ECO:0000256" key="18">
    <source>
        <dbReference type="PIRSR" id="PIRSR613273-1"/>
    </source>
</evidence>
<name>H9GPK1_ANOCA</name>
<dbReference type="InterPro" id="IPR045371">
    <property type="entry name" value="ADAMTS_CR_3"/>
</dbReference>
<evidence type="ECO:0000256" key="6">
    <source>
        <dbReference type="ARBA" id="ARBA00022685"/>
    </source>
</evidence>
<feature type="binding site" evidence="19">
    <location>
        <position position="410"/>
    </location>
    <ligand>
        <name>Ca(2+)</name>
        <dbReference type="ChEBI" id="CHEBI:29108"/>
        <label>1</label>
    </ligand>
</feature>
<dbReference type="FunFam" id="2.20.100.10:FF:000006">
    <property type="entry name" value="A disintegrin and metalloproteinase with thrombospondin motifs 1"/>
    <property type="match status" value="1"/>
</dbReference>
<dbReference type="Pfam" id="PF01421">
    <property type="entry name" value="Reprolysin"/>
    <property type="match status" value="1"/>
</dbReference>
<dbReference type="InterPro" id="IPR013273">
    <property type="entry name" value="ADAMTS/ADAMTS-like"/>
</dbReference>
<dbReference type="Ensembl" id="ENSACAT00000017786.4">
    <property type="protein sequence ID" value="ENSACAP00000017444.4"/>
    <property type="gene ID" value="ENSACAG00000017709.4"/>
</dbReference>
<evidence type="ECO:0000256" key="10">
    <source>
        <dbReference type="ARBA" id="ARBA00022801"/>
    </source>
</evidence>
<keyword evidence="8 22" id="KW-0732">Signal</keyword>
<dbReference type="FunFam" id="2.20.100.10:FF:000005">
    <property type="entry name" value="ADAM metallopeptidase with thrombospondin type 1 motif 9"/>
    <property type="match status" value="1"/>
</dbReference>
<comment type="subcellular location">
    <subcellularLocation>
        <location evidence="1">Secreted</location>
        <location evidence="1">Extracellular space</location>
        <location evidence="1">Extracellular matrix</location>
    </subcellularLocation>
</comment>
<evidence type="ECO:0000256" key="12">
    <source>
        <dbReference type="ARBA" id="ARBA00022837"/>
    </source>
</evidence>
<keyword evidence="25" id="KW-1185">Reference proteome</keyword>
<dbReference type="FunFam" id="2.20.100.10:FF:000048">
    <property type="entry name" value="ADAM metallopeptidase with thrombospondin type 1 motif 8"/>
    <property type="match status" value="1"/>
</dbReference>
<dbReference type="Pfam" id="PF01562">
    <property type="entry name" value="Pep_M12B_propep"/>
    <property type="match status" value="1"/>
</dbReference>
<dbReference type="PANTHER" id="PTHR13723">
    <property type="entry name" value="ADAMTS A DISINTEGRIN AND METALLOPROTEASE WITH THROMBOSPONDIN MOTIFS PROTEASE"/>
    <property type="match status" value="1"/>
</dbReference>
<evidence type="ECO:0000256" key="16">
    <source>
        <dbReference type="ARBA" id="ARBA00023180"/>
    </source>
</evidence>
<keyword evidence="5" id="KW-0358">Heparin-binding</keyword>
<dbReference type="PANTHER" id="PTHR13723:SF41">
    <property type="entry name" value="A DISINTEGRIN AND METALLOPROTEINASE WITH THROMBOSPONDIN MOTIFS 8"/>
    <property type="match status" value="1"/>
</dbReference>
<feature type="binding site" evidence="19">
    <location>
        <position position="206"/>
    </location>
    <ligand>
        <name>Ca(2+)</name>
        <dbReference type="ChEBI" id="CHEBI:29108"/>
        <label>2</label>
    </ligand>
</feature>
<evidence type="ECO:0000256" key="14">
    <source>
        <dbReference type="ARBA" id="ARBA00023145"/>
    </source>
</evidence>
<feature type="disulfide bond" evidence="20">
    <location>
        <begin position="435"/>
        <end position="460"/>
    </location>
</feature>